<dbReference type="EMBL" id="CP000473">
    <property type="protein sequence ID" value="ABJ83955.1"/>
    <property type="molecule type" value="Genomic_DNA"/>
</dbReference>
<name>Q022Z1_SOLUE</name>
<dbReference type="HOGENOM" id="CLU_2059879_0_0_0"/>
<organism evidence="1">
    <name type="scientific">Solibacter usitatus (strain Ellin6076)</name>
    <dbReference type="NCBI Taxonomy" id="234267"/>
    <lineage>
        <taxon>Bacteria</taxon>
        <taxon>Pseudomonadati</taxon>
        <taxon>Acidobacteriota</taxon>
        <taxon>Terriglobia</taxon>
        <taxon>Bryobacterales</taxon>
        <taxon>Solibacteraceae</taxon>
        <taxon>Candidatus Solibacter</taxon>
    </lineage>
</organism>
<reference evidence="1" key="1">
    <citation type="submission" date="2006-10" db="EMBL/GenBank/DDBJ databases">
        <title>Complete sequence of Solibacter usitatus Ellin6076.</title>
        <authorList>
            <consortium name="US DOE Joint Genome Institute"/>
            <person name="Copeland A."/>
            <person name="Lucas S."/>
            <person name="Lapidus A."/>
            <person name="Barry K."/>
            <person name="Detter J.C."/>
            <person name="Glavina del Rio T."/>
            <person name="Hammon N."/>
            <person name="Israni S."/>
            <person name="Dalin E."/>
            <person name="Tice H."/>
            <person name="Pitluck S."/>
            <person name="Thompson L.S."/>
            <person name="Brettin T."/>
            <person name="Bruce D."/>
            <person name="Han C."/>
            <person name="Tapia R."/>
            <person name="Gilna P."/>
            <person name="Schmutz J."/>
            <person name="Larimer F."/>
            <person name="Land M."/>
            <person name="Hauser L."/>
            <person name="Kyrpides N."/>
            <person name="Mikhailova N."/>
            <person name="Janssen P.H."/>
            <person name="Kuske C.R."/>
            <person name="Richardson P."/>
        </authorList>
    </citation>
    <scope>NUCLEOTIDE SEQUENCE</scope>
    <source>
        <strain evidence="1">Ellin6076</strain>
    </source>
</reference>
<sequence>MFMRSAACTCSIQSLNMAVEIAESSGTTNQVEWAKLIKARVAAEFERIAAAFREVAGNQDGCRRVRTEAVLVILEEKRATVLANDQAGYFIRDWQEIGDQVRHMISRDERYPAKIRSHD</sequence>
<proteinExistence type="predicted"/>
<protein>
    <submittedName>
        <fullName evidence="1">Uncharacterized protein</fullName>
    </submittedName>
</protein>
<gene>
    <name evidence="1" type="ordered locus">Acid_2971</name>
</gene>
<dbReference type="AlphaFoldDB" id="Q022Z1"/>
<dbReference type="KEGG" id="sus:Acid_2971"/>
<evidence type="ECO:0000313" key="1">
    <source>
        <dbReference type="EMBL" id="ABJ83955.1"/>
    </source>
</evidence>
<accession>Q022Z1</accession>
<dbReference type="InParanoid" id="Q022Z1"/>